<keyword evidence="8" id="KW-1015">Disulfide bond</keyword>
<name>A0A9D4PAH6_RHISA</name>
<proteinExistence type="inferred from homology"/>
<dbReference type="CDD" id="cd00190">
    <property type="entry name" value="Tryp_SPc"/>
    <property type="match status" value="1"/>
</dbReference>
<comment type="similarity">
    <text evidence="9">Belongs to the peptidase S1 family. CLIP subfamily.</text>
</comment>
<dbReference type="VEuPathDB" id="VectorBase:RSAN_042981"/>
<evidence type="ECO:0000256" key="10">
    <source>
        <dbReference type="SAM" id="SignalP"/>
    </source>
</evidence>
<dbReference type="Pfam" id="PF00089">
    <property type="entry name" value="Trypsin"/>
    <property type="match status" value="1"/>
</dbReference>
<evidence type="ECO:0000256" key="7">
    <source>
        <dbReference type="ARBA" id="ARBA00023145"/>
    </source>
</evidence>
<dbReference type="Proteomes" id="UP000821837">
    <property type="component" value="Unassembled WGS sequence"/>
</dbReference>
<dbReference type="GO" id="GO:0005576">
    <property type="term" value="C:extracellular region"/>
    <property type="evidence" value="ECO:0007669"/>
    <property type="project" value="UniProtKB-SubCell"/>
</dbReference>
<reference evidence="12" key="2">
    <citation type="submission" date="2021-09" db="EMBL/GenBank/DDBJ databases">
        <authorList>
            <person name="Jia N."/>
            <person name="Wang J."/>
            <person name="Shi W."/>
            <person name="Du L."/>
            <person name="Sun Y."/>
            <person name="Zhan W."/>
            <person name="Jiang J."/>
            <person name="Wang Q."/>
            <person name="Zhang B."/>
            <person name="Ji P."/>
            <person name="Sakyi L.B."/>
            <person name="Cui X."/>
            <person name="Yuan T."/>
            <person name="Jiang B."/>
            <person name="Yang W."/>
            <person name="Lam T.T.-Y."/>
            <person name="Chang Q."/>
            <person name="Ding S."/>
            <person name="Wang X."/>
            <person name="Zhu J."/>
            <person name="Ruan X."/>
            <person name="Zhao L."/>
            <person name="Wei J."/>
            <person name="Que T."/>
            <person name="Du C."/>
            <person name="Cheng J."/>
            <person name="Dai P."/>
            <person name="Han X."/>
            <person name="Huang E."/>
            <person name="Gao Y."/>
            <person name="Liu J."/>
            <person name="Shao H."/>
            <person name="Ye R."/>
            <person name="Li L."/>
            <person name="Wei W."/>
            <person name="Wang X."/>
            <person name="Wang C."/>
            <person name="Huo Q."/>
            <person name="Li W."/>
            <person name="Guo W."/>
            <person name="Chen H."/>
            <person name="Chen S."/>
            <person name="Zhou L."/>
            <person name="Zhou L."/>
            <person name="Ni X."/>
            <person name="Tian J."/>
            <person name="Zhou Y."/>
            <person name="Sheng Y."/>
            <person name="Liu T."/>
            <person name="Pan Y."/>
            <person name="Xia L."/>
            <person name="Li J."/>
            <person name="Zhao F."/>
            <person name="Cao W."/>
        </authorList>
    </citation>
    <scope>NUCLEOTIDE SEQUENCE</scope>
    <source>
        <strain evidence="12">Rsan-2018</strain>
        <tissue evidence="12">Larvae</tissue>
    </source>
</reference>
<evidence type="ECO:0000256" key="1">
    <source>
        <dbReference type="ARBA" id="ARBA00004613"/>
    </source>
</evidence>
<dbReference type="InterPro" id="IPR001254">
    <property type="entry name" value="Trypsin_dom"/>
</dbReference>
<dbReference type="InterPro" id="IPR001314">
    <property type="entry name" value="Peptidase_S1A"/>
</dbReference>
<keyword evidence="4 10" id="KW-0732">Signal</keyword>
<dbReference type="PROSITE" id="PS50240">
    <property type="entry name" value="TRYPSIN_DOM"/>
    <property type="match status" value="1"/>
</dbReference>
<keyword evidence="5" id="KW-0378">Hydrolase</keyword>
<comment type="caution">
    <text evidence="12">The sequence shown here is derived from an EMBL/GenBank/DDBJ whole genome shotgun (WGS) entry which is preliminary data.</text>
</comment>
<feature type="signal peptide" evidence="10">
    <location>
        <begin position="1"/>
        <end position="19"/>
    </location>
</feature>
<dbReference type="SMART" id="SM00020">
    <property type="entry name" value="Tryp_SPc"/>
    <property type="match status" value="1"/>
</dbReference>
<keyword evidence="13" id="KW-1185">Reference proteome</keyword>
<keyword evidence="7" id="KW-0865">Zymogen</keyword>
<protein>
    <recommendedName>
        <fullName evidence="11">Peptidase S1 domain-containing protein</fullName>
    </recommendedName>
</protein>
<dbReference type="EMBL" id="JABSTV010002043">
    <property type="protein sequence ID" value="KAH7931757.1"/>
    <property type="molecule type" value="Genomic_DNA"/>
</dbReference>
<gene>
    <name evidence="12" type="ORF">HPB52_025405</name>
</gene>
<evidence type="ECO:0000256" key="3">
    <source>
        <dbReference type="ARBA" id="ARBA00022670"/>
    </source>
</evidence>
<dbReference type="AlphaFoldDB" id="A0A9D4PAH6"/>
<feature type="domain" description="Peptidase S1" evidence="11">
    <location>
        <begin position="35"/>
        <end position="273"/>
    </location>
</feature>
<reference evidence="12" key="1">
    <citation type="journal article" date="2020" name="Cell">
        <title>Large-Scale Comparative Analyses of Tick Genomes Elucidate Their Genetic Diversity and Vector Capacities.</title>
        <authorList>
            <consortium name="Tick Genome and Microbiome Consortium (TIGMIC)"/>
            <person name="Jia N."/>
            <person name="Wang J."/>
            <person name="Shi W."/>
            <person name="Du L."/>
            <person name="Sun Y."/>
            <person name="Zhan W."/>
            <person name="Jiang J.F."/>
            <person name="Wang Q."/>
            <person name="Zhang B."/>
            <person name="Ji P."/>
            <person name="Bell-Sakyi L."/>
            <person name="Cui X.M."/>
            <person name="Yuan T.T."/>
            <person name="Jiang B.G."/>
            <person name="Yang W.F."/>
            <person name="Lam T.T."/>
            <person name="Chang Q.C."/>
            <person name="Ding S.J."/>
            <person name="Wang X.J."/>
            <person name="Zhu J.G."/>
            <person name="Ruan X.D."/>
            <person name="Zhao L."/>
            <person name="Wei J.T."/>
            <person name="Ye R.Z."/>
            <person name="Que T.C."/>
            <person name="Du C.H."/>
            <person name="Zhou Y.H."/>
            <person name="Cheng J.X."/>
            <person name="Dai P.F."/>
            <person name="Guo W.B."/>
            <person name="Han X.H."/>
            <person name="Huang E.J."/>
            <person name="Li L.F."/>
            <person name="Wei W."/>
            <person name="Gao Y.C."/>
            <person name="Liu J.Z."/>
            <person name="Shao H.Z."/>
            <person name="Wang X."/>
            <person name="Wang C.C."/>
            <person name="Yang T.C."/>
            <person name="Huo Q.B."/>
            <person name="Li W."/>
            <person name="Chen H.Y."/>
            <person name="Chen S.E."/>
            <person name="Zhou L.G."/>
            <person name="Ni X.B."/>
            <person name="Tian J.H."/>
            <person name="Sheng Y."/>
            <person name="Liu T."/>
            <person name="Pan Y.S."/>
            <person name="Xia L.Y."/>
            <person name="Li J."/>
            <person name="Zhao F."/>
            <person name="Cao W.C."/>
        </authorList>
    </citation>
    <scope>NUCLEOTIDE SEQUENCE</scope>
    <source>
        <strain evidence="12">Rsan-2018</strain>
    </source>
</reference>
<evidence type="ECO:0000259" key="11">
    <source>
        <dbReference type="PROSITE" id="PS50240"/>
    </source>
</evidence>
<dbReference type="PANTHER" id="PTHR24256">
    <property type="entry name" value="TRYPTASE-RELATED"/>
    <property type="match status" value="1"/>
</dbReference>
<accession>A0A9D4PAH6</accession>
<dbReference type="Gene3D" id="2.40.10.10">
    <property type="entry name" value="Trypsin-like serine proteases"/>
    <property type="match status" value="1"/>
</dbReference>
<keyword evidence="2" id="KW-0964">Secreted</keyword>
<evidence type="ECO:0000256" key="4">
    <source>
        <dbReference type="ARBA" id="ARBA00022729"/>
    </source>
</evidence>
<dbReference type="SUPFAM" id="SSF50494">
    <property type="entry name" value="Trypsin-like serine proteases"/>
    <property type="match status" value="1"/>
</dbReference>
<dbReference type="OrthoDB" id="6486968at2759"/>
<keyword evidence="3" id="KW-0645">Protease</keyword>
<dbReference type="InterPro" id="IPR009003">
    <property type="entry name" value="Peptidase_S1_PA"/>
</dbReference>
<dbReference type="PRINTS" id="PR00722">
    <property type="entry name" value="CHYMOTRYPSIN"/>
</dbReference>
<evidence type="ECO:0000256" key="9">
    <source>
        <dbReference type="ARBA" id="ARBA00024195"/>
    </source>
</evidence>
<dbReference type="PROSITE" id="PS00134">
    <property type="entry name" value="TRYPSIN_HIS"/>
    <property type="match status" value="1"/>
</dbReference>
<dbReference type="FunFam" id="2.40.10.10:FF:000146">
    <property type="entry name" value="Serine protease 53"/>
    <property type="match status" value="1"/>
</dbReference>
<dbReference type="InterPro" id="IPR051487">
    <property type="entry name" value="Ser/Thr_Proteases_Immune/Dev"/>
</dbReference>
<evidence type="ECO:0000313" key="13">
    <source>
        <dbReference type="Proteomes" id="UP000821837"/>
    </source>
</evidence>
<feature type="chain" id="PRO_5038562268" description="Peptidase S1 domain-containing protein" evidence="10">
    <location>
        <begin position="20"/>
        <end position="287"/>
    </location>
</feature>
<dbReference type="InterPro" id="IPR043504">
    <property type="entry name" value="Peptidase_S1_PA_chymotrypsin"/>
</dbReference>
<evidence type="ECO:0000256" key="2">
    <source>
        <dbReference type="ARBA" id="ARBA00022525"/>
    </source>
</evidence>
<dbReference type="GO" id="GO:0006508">
    <property type="term" value="P:proteolysis"/>
    <property type="evidence" value="ECO:0007669"/>
    <property type="project" value="UniProtKB-KW"/>
</dbReference>
<organism evidence="12 13">
    <name type="scientific">Rhipicephalus sanguineus</name>
    <name type="common">Brown dog tick</name>
    <name type="synonym">Ixodes sanguineus</name>
    <dbReference type="NCBI Taxonomy" id="34632"/>
    <lineage>
        <taxon>Eukaryota</taxon>
        <taxon>Metazoa</taxon>
        <taxon>Ecdysozoa</taxon>
        <taxon>Arthropoda</taxon>
        <taxon>Chelicerata</taxon>
        <taxon>Arachnida</taxon>
        <taxon>Acari</taxon>
        <taxon>Parasitiformes</taxon>
        <taxon>Ixodida</taxon>
        <taxon>Ixodoidea</taxon>
        <taxon>Ixodidae</taxon>
        <taxon>Rhipicephalinae</taxon>
        <taxon>Rhipicephalus</taxon>
        <taxon>Rhipicephalus</taxon>
    </lineage>
</organism>
<evidence type="ECO:0000256" key="5">
    <source>
        <dbReference type="ARBA" id="ARBA00022801"/>
    </source>
</evidence>
<evidence type="ECO:0000256" key="8">
    <source>
        <dbReference type="ARBA" id="ARBA00023157"/>
    </source>
</evidence>
<comment type="subcellular location">
    <subcellularLocation>
        <location evidence="1">Secreted</location>
    </subcellularLocation>
</comment>
<evidence type="ECO:0000313" key="12">
    <source>
        <dbReference type="EMBL" id="KAH7931757.1"/>
    </source>
</evidence>
<keyword evidence="6" id="KW-0720">Serine protease</keyword>
<sequence>MEANVCLVVVLIALPLVACNEYQLCGTAPTRAKEYTDGATSSSEVSPVRWPWNAAIHTIAKFRPEQYCAGALISDQHVLTAAHCIDKRTSDGIRVHLGSWRRSTLDKGELAMSVKEMCIHQNFSGSTNDIAIITLVQPVNFTTGIRPVCLPYRKETLPTDSEAYTAGWTARPRKGYRRTRRSLKELKLTLLSKNTCLKYFDIALSDDVLCAPHDGGSLCEGDSGAPIMQNIGGNWFLQGVLSGGPPTCGDSTLPMVFTRVASFMDNFINPYFKAKSREAKKKFCTLK</sequence>
<evidence type="ECO:0000256" key="6">
    <source>
        <dbReference type="ARBA" id="ARBA00022825"/>
    </source>
</evidence>
<dbReference type="GO" id="GO:0004252">
    <property type="term" value="F:serine-type endopeptidase activity"/>
    <property type="evidence" value="ECO:0007669"/>
    <property type="project" value="InterPro"/>
</dbReference>
<dbReference type="InterPro" id="IPR018114">
    <property type="entry name" value="TRYPSIN_HIS"/>
</dbReference>